<reference evidence="3" key="1">
    <citation type="submission" date="2024-10" db="EMBL/GenBank/DDBJ databases">
        <authorList>
            <person name="Zhao P."/>
            <person name="Su H."/>
            <person name="Dong J."/>
            <person name="Yang F."/>
        </authorList>
    </citation>
    <scope>NUCLEOTIDE SEQUENCE</scope>
    <source>
        <strain evidence="3">SpinColumn03</strain>
    </source>
</reference>
<dbReference type="InterPro" id="IPR027417">
    <property type="entry name" value="P-loop_NTPase"/>
</dbReference>
<dbReference type="Gene3D" id="3.40.50.300">
    <property type="entry name" value="P-loop containing nucleotide triphosphate hydrolases"/>
    <property type="match status" value="1"/>
</dbReference>
<sequence>MKLKFNIGVGLPALRAGFRFRFRGGNSPHHLGWFSKRTTFSCYHLYHSHQRDSLFNLLRMSDVVQQQQVQHAQPTPRFVPDRTEDRQWDCRFNVQSDQDLQDLLTNIKTYSAGGAMGYVLIGGVEIGENQYQDDYGIRHVHVAAIFINRISKSAILKNWNIKRGNGYYLVPRNRSLPYAGWKNHHTKLQSKVDPNVRCLFEMGTLPADKKETEPFVKRSEEEKKRKIDDVLIDMRGLIESGDEKQAFTKYPRTYLQYGEKLKALVSQKKDKLKSNGDPHIWLYGAPGVGKSAILAYIYPKYFKKNLYNKFFDLYDDTQHTHIMLEDLDHDAVDRLSTNFLKTLCDESGFAIDQKYKTPQLTRSSILVTSNFTINQIISESEEANVFGKEANKQALLRRFWHINAVEFMRMLGLKIIPKYEIQQLKKQANQEPGKLFMTWDYLTETPKGEPIKTPEEYQEIIKLSFYG</sequence>
<proteinExistence type="predicted"/>
<evidence type="ECO:0000313" key="3">
    <source>
        <dbReference type="EMBL" id="XHS97061.1"/>
    </source>
</evidence>
<protein>
    <submittedName>
        <fullName evidence="3">Nonstructural protein</fullName>
    </submittedName>
</protein>
<name>A0AB74UGY7_9VIRU</name>
<evidence type="ECO:0000256" key="2">
    <source>
        <dbReference type="ARBA" id="ARBA00022562"/>
    </source>
</evidence>
<dbReference type="EMBL" id="PQ313118">
    <property type="protein sequence ID" value="XHS97061.1"/>
    <property type="molecule type" value="Genomic_DNA"/>
</dbReference>
<accession>A0AB74UGY7</accession>
<evidence type="ECO:0000256" key="1">
    <source>
        <dbReference type="ARBA" id="ARBA00004147"/>
    </source>
</evidence>
<comment type="subcellular location">
    <subcellularLocation>
        <location evidence="1">Host nucleus</location>
    </subcellularLocation>
</comment>
<dbReference type="GO" id="GO:0042025">
    <property type="term" value="C:host cell nucleus"/>
    <property type="evidence" value="ECO:0007669"/>
    <property type="project" value="UniProtKB-SubCell"/>
</dbReference>
<keyword evidence="2" id="KW-1048">Host nucleus</keyword>
<organism evidence="3">
    <name type="scientific">parvo-like hybrid virus</name>
    <dbReference type="NCBI Taxonomy" id="3367306"/>
    <lineage>
        <taxon>Viruses</taxon>
        <taxon>Monodnaviria</taxon>
        <taxon>Shotokuvirae</taxon>
        <taxon>Cossaviricota</taxon>
        <taxon>Quintoviricetes</taxon>
        <taxon>Piccovirales</taxon>
        <taxon>Parvoviridae</taxon>
    </lineage>
</organism>
<dbReference type="SUPFAM" id="SSF52540">
    <property type="entry name" value="P-loop containing nucleoside triphosphate hydrolases"/>
    <property type="match status" value="1"/>
</dbReference>